<dbReference type="Gene3D" id="2.60.120.380">
    <property type="match status" value="1"/>
</dbReference>
<feature type="chain" id="PRO_5010349140" description="LTD domain-containing protein" evidence="1">
    <location>
        <begin position="22"/>
        <end position="455"/>
    </location>
</feature>
<gene>
    <name evidence="2" type="ORF">BET10_16385</name>
</gene>
<dbReference type="AlphaFoldDB" id="A0A1S1MRF5"/>
<dbReference type="OrthoDB" id="5901060at2"/>
<evidence type="ECO:0008006" key="4">
    <source>
        <dbReference type="Google" id="ProtNLM"/>
    </source>
</evidence>
<keyword evidence="1" id="KW-0732">Signal</keyword>
<dbReference type="EMBL" id="MKJU01000028">
    <property type="protein sequence ID" value="OHU89700.1"/>
    <property type="molecule type" value="Genomic_DNA"/>
</dbReference>
<evidence type="ECO:0000313" key="2">
    <source>
        <dbReference type="EMBL" id="OHU89700.1"/>
    </source>
</evidence>
<comment type="caution">
    <text evidence="2">The sequence shown here is derived from an EMBL/GenBank/DDBJ whole genome shotgun (WGS) entry which is preliminary data.</text>
</comment>
<keyword evidence="3" id="KW-1185">Reference proteome</keyword>
<reference evidence="2 3" key="1">
    <citation type="submission" date="2016-09" db="EMBL/GenBank/DDBJ databases">
        <title>Pseudoalteromonas amylolytica sp. nov., isolated from the surface seawater.</title>
        <authorList>
            <person name="Wu Y.-H."/>
            <person name="Cheng H."/>
            <person name="Jin X.-B."/>
            <person name="Wang C.-S."/>
            <person name="Xu X.-W."/>
        </authorList>
    </citation>
    <scope>NUCLEOTIDE SEQUENCE [LARGE SCALE GENOMIC DNA]</scope>
    <source>
        <strain evidence="2 3">JW1</strain>
    </source>
</reference>
<feature type="signal peptide" evidence="1">
    <location>
        <begin position="1"/>
        <end position="21"/>
    </location>
</feature>
<proteinExistence type="predicted"/>
<protein>
    <recommendedName>
        <fullName evidence="4">LTD domain-containing protein</fullName>
    </recommendedName>
</protein>
<dbReference type="RefSeq" id="WP_070986327.1">
    <property type="nucleotide sequence ID" value="NZ_MKJU01000028.1"/>
</dbReference>
<sequence length="455" mass="49994">MKKHALSLSLFSILASTHTLAIDHDLENAGQVKKFINNDLNTPVIAKQTKRFTGATIQSETVEAITPQCPTLSTGNLYTLSNSNAGDNICYHFEITERSKTTALLVGQSQGTNVNLSIIKHNPDNTFTAIGSSANPDNQDEVVLALTEPGHYYWFMEVIESDGAAYNFGAAVANNLDSYEFNDTVALSTVLPDRQNSIVGNMDSINDVDYYQFTAVRGQDLSLSFFDGLSDEYVVEIYNSGWVPVTLNTYQIISNLQENQSINLRVSANKALPANPENSYTLNIASIVASFSNHVITGESNVNRIPYSARHYLGPYLTTQAYRKLNWSLVLKDTTGAPIEGAIAQFTFIKNANDPQNTLTTYKVNSDGNGAISEQINLGACNPNATGIEHTEYSFGYKNEWRSDVEVGLWRIDIPTNRGFDEKGRLDTIGIGGDNVPYVYFGHICDQDLISSNPS</sequence>
<dbReference type="Proteomes" id="UP000179786">
    <property type="component" value="Unassembled WGS sequence"/>
</dbReference>
<evidence type="ECO:0000256" key="1">
    <source>
        <dbReference type="SAM" id="SignalP"/>
    </source>
</evidence>
<evidence type="ECO:0000313" key="3">
    <source>
        <dbReference type="Proteomes" id="UP000179786"/>
    </source>
</evidence>
<organism evidence="2 3">
    <name type="scientific">Pseudoalteromonas amylolytica</name>
    <dbReference type="NCBI Taxonomy" id="1859457"/>
    <lineage>
        <taxon>Bacteria</taxon>
        <taxon>Pseudomonadati</taxon>
        <taxon>Pseudomonadota</taxon>
        <taxon>Gammaproteobacteria</taxon>
        <taxon>Alteromonadales</taxon>
        <taxon>Pseudoalteromonadaceae</taxon>
        <taxon>Pseudoalteromonas</taxon>
    </lineage>
</organism>
<name>A0A1S1MRF5_9GAMM</name>
<accession>A0A1S1MRF5</accession>